<name>A0AAX4L2M7_9CREN</name>
<dbReference type="InterPro" id="IPR023631">
    <property type="entry name" value="Amidase_dom"/>
</dbReference>
<accession>A0AAX4L2M7</accession>
<evidence type="ECO:0000313" key="3">
    <source>
        <dbReference type="Proteomes" id="UP001432202"/>
    </source>
</evidence>
<dbReference type="GO" id="GO:0003824">
    <property type="term" value="F:catalytic activity"/>
    <property type="evidence" value="ECO:0007669"/>
    <property type="project" value="InterPro"/>
</dbReference>
<keyword evidence="3" id="KW-1185">Reference proteome</keyword>
<dbReference type="SUPFAM" id="SSF75304">
    <property type="entry name" value="Amidase signature (AS) enzymes"/>
    <property type="match status" value="1"/>
</dbReference>
<dbReference type="Gene3D" id="3.90.1300.10">
    <property type="entry name" value="Amidase signature (AS) domain"/>
    <property type="match status" value="1"/>
</dbReference>
<dbReference type="PANTHER" id="PTHR11895:SF67">
    <property type="entry name" value="AMIDASE DOMAIN-CONTAINING PROTEIN"/>
    <property type="match status" value="1"/>
</dbReference>
<dbReference type="Pfam" id="PF01425">
    <property type="entry name" value="Amidase"/>
    <property type="match status" value="1"/>
</dbReference>
<dbReference type="InterPro" id="IPR000120">
    <property type="entry name" value="Amidase"/>
</dbReference>
<feature type="domain" description="Amidase" evidence="1">
    <location>
        <begin position="27"/>
        <end position="385"/>
    </location>
</feature>
<dbReference type="AlphaFoldDB" id="A0AAX4L2M7"/>
<proteinExistence type="predicted"/>
<protein>
    <submittedName>
        <fullName evidence="2">Amidase</fullName>
    </submittedName>
</protein>
<evidence type="ECO:0000259" key="1">
    <source>
        <dbReference type="Pfam" id="PF01425"/>
    </source>
</evidence>
<dbReference type="PANTHER" id="PTHR11895">
    <property type="entry name" value="TRANSAMIDASE"/>
    <property type="match status" value="1"/>
</dbReference>
<dbReference type="Proteomes" id="UP001432202">
    <property type="component" value="Chromosome"/>
</dbReference>
<dbReference type="GeneID" id="89335815"/>
<evidence type="ECO:0000313" key="2">
    <source>
        <dbReference type="EMBL" id="WWQ61170.1"/>
    </source>
</evidence>
<reference evidence="2 3" key="1">
    <citation type="submission" date="2024-02" db="EMBL/GenBank/DDBJ databases">
        <title>STSV induces naive adaptation in Sulfolobus.</title>
        <authorList>
            <person name="Xiang X."/>
            <person name="Song M."/>
        </authorList>
    </citation>
    <scope>NUCLEOTIDE SEQUENCE [LARGE SCALE GENOMIC DNA]</scope>
    <source>
        <strain evidence="2 3">RT2</strain>
    </source>
</reference>
<gene>
    <name evidence="2" type="ORF">V6M85_03565</name>
</gene>
<dbReference type="EMBL" id="CP146016">
    <property type="protein sequence ID" value="WWQ61170.1"/>
    <property type="molecule type" value="Genomic_DNA"/>
</dbReference>
<dbReference type="InterPro" id="IPR036928">
    <property type="entry name" value="AS_sf"/>
</dbReference>
<organism evidence="2 3">
    <name type="scientific">Sulfolobus tengchongensis</name>
    <dbReference type="NCBI Taxonomy" id="207809"/>
    <lineage>
        <taxon>Archaea</taxon>
        <taxon>Thermoproteota</taxon>
        <taxon>Thermoprotei</taxon>
        <taxon>Sulfolobales</taxon>
        <taxon>Sulfolobaceae</taxon>
        <taxon>Sulfolobus</taxon>
    </lineage>
</organism>
<sequence length="393" mass="43961">MQSNLKGLKFNAYITIIDDTEDEKFRIAIKDNMYTKGLRTTAASKVLYNFIPDYDATVVAKLKKDTRIKIVAKTNMHEFAIGGTNTSSIFGPTINPNDPELITGGSSGGSAVAVAVGDVNAALGTDTRGSIRIPAAFCGVYGFKPTFGRISNYGIIPVSWSLDHVGILSREVDSIRKVYNILKGYDPNDTNTMINLIVNEKRKGEKVKRIGIIKELTEDCDTKTDFMRFMDKLGLDVEEISIPLLPISIEVLDKFRAETAYYHSQFLKDHENDYFPDVLASIKQGFSVSGVDYVRVIMNRDEMIKEFVKIFNKYDLLACPTVPIYPPKVKDILENYTSHLLKFRKMLTRNTSSFNFLKVPAISVPINKFVGAQFIADIGCDEYLLNFVSSLSV</sequence>
<dbReference type="RefSeq" id="WP_338603065.1">
    <property type="nucleotide sequence ID" value="NZ_CP146016.1"/>
</dbReference>